<accession>A0AAD9ZJ86</accession>
<comment type="caution">
    <text evidence="1">The sequence shown here is derived from an EMBL/GenBank/DDBJ whole genome shotgun (WGS) entry which is preliminary data.</text>
</comment>
<dbReference type="EMBL" id="JASNWA010000003">
    <property type="protein sequence ID" value="KAK3179108.1"/>
    <property type="molecule type" value="Genomic_DNA"/>
</dbReference>
<dbReference type="AlphaFoldDB" id="A0AAD9ZJ86"/>
<dbReference type="Proteomes" id="UP001276659">
    <property type="component" value="Unassembled WGS sequence"/>
</dbReference>
<name>A0AAD9ZJ86_9LECA</name>
<evidence type="ECO:0000313" key="2">
    <source>
        <dbReference type="Proteomes" id="UP001276659"/>
    </source>
</evidence>
<organism evidence="1 2">
    <name type="scientific">Lepraria neglecta</name>
    <dbReference type="NCBI Taxonomy" id="209136"/>
    <lineage>
        <taxon>Eukaryota</taxon>
        <taxon>Fungi</taxon>
        <taxon>Dikarya</taxon>
        <taxon>Ascomycota</taxon>
        <taxon>Pezizomycotina</taxon>
        <taxon>Lecanoromycetes</taxon>
        <taxon>OSLEUM clade</taxon>
        <taxon>Lecanoromycetidae</taxon>
        <taxon>Lecanorales</taxon>
        <taxon>Lecanorineae</taxon>
        <taxon>Stereocaulaceae</taxon>
        <taxon>Lepraria</taxon>
    </lineage>
</organism>
<reference evidence="1" key="1">
    <citation type="submission" date="2022-11" db="EMBL/GenBank/DDBJ databases">
        <title>Chromosomal genome sequence assembly and mating type (MAT) locus characterization of the leprose asexual lichenized fungus Lepraria neglecta (Nyl.) Erichsen.</title>
        <authorList>
            <person name="Allen J.L."/>
            <person name="Pfeffer B."/>
        </authorList>
    </citation>
    <scope>NUCLEOTIDE SEQUENCE</scope>
    <source>
        <strain evidence="1">Allen 5258</strain>
    </source>
</reference>
<keyword evidence="2" id="KW-1185">Reference proteome</keyword>
<protein>
    <submittedName>
        <fullName evidence="1">Uncharacterized protein</fullName>
    </submittedName>
</protein>
<evidence type="ECO:0000313" key="1">
    <source>
        <dbReference type="EMBL" id="KAK3179108.1"/>
    </source>
</evidence>
<proteinExistence type="predicted"/>
<gene>
    <name evidence="1" type="ORF">OEA41_001247</name>
</gene>
<sequence>MHFEQAKHYYFKIQAVALFSKNQTLLEHLEKGLHLMEETLVVKNLMNKKTEIQSSDIDILNSKVQVFRALNMGDAIVETCKKHDLPDYESTMNTSAPLEGQTSRTTENNLVKSKAWEKPAMWCTVSVMLFVPKIRHKC</sequence>